<dbReference type="SMART" id="SM00280">
    <property type="entry name" value="KAZAL"/>
    <property type="match status" value="4"/>
</dbReference>
<sequence>MFSQPNLHSNSHETSISLIKSNRRLLIGQSSAKDCNSVCAAVYDPVCGSDDKTYSNQCALKGATCEDSSVTLAYKGACRKQPAKDCLQACFDVYAPVCGSDGKTYSNQCYLGVATCKDSSVTLAYKGACRKQPAKDCPQACFDVYTPVCGSDGKTYSNRCYLGVATCKDSSVTLAYKGACRKQPAKNCPQACFALYAPVCGSDGKTYSNSCHLRVDNCRNNKKVSIKSPGRC</sequence>
<dbReference type="SUPFAM" id="SSF100895">
    <property type="entry name" value="Kazal-type serine protease inhibitors"/>
    <property type="match status" value="4"/>
</dbReference>
<dbReference type="EMBL" id="VXIV02000439">
    <property type="protein sequence ID" value="KAF6038280.1"/>
    <property type="molecule type" value="Genomic_DNA"/>
</dbReference>
<dbReference type="OrthoDB" id="126772at2759"/>
<reference evidence="5" key="1">
    <citation type="submission" date="2020-06" db="EMBL/GenBank/DDBJ databases">
        <title>Draft genome of Bugula neritina, a colonial animal packing powerful symbionts and potential medicines.</title>
        <authorList>
            <person name="Rayko M."/>
        </authorList>
    </citation>
    <scope>NUCLEOTIDE SEQUENCE [LARGE SCALE GENOMIC DNA]</scope>
    <source>
        <strain evidence="5">Kwan_BN1</strain>
    </source>
</reference>
<organism evidence="5 6">
    <name type="scientific">Bugula neritina</name>
    <name type="common">Brown bryozoan</name>
    <name type="synonym">Sertularia neritina</name>
    <dbReference type="NCBI Taxonomy" id="10212"/>
    <lineage>
        <taxon>Eukaryota</taxon>
        <taxon>Metazoa</taxon>
        <taxon>Spiralia</taxon>
        <taxon>Lophotrochozoa</taxon>
        <taxon>Bryozoa</taxon>
        <taxon>Gymnolaemata</taxon>
        <taxon>Cheilostomatida</taxon>
        <taxon>Flustrina</taxon>
        <taxon>Buguloidea</taxon>
        <taxon>Bugulidae</taxon>
        <taxon>Bugula</taxon>
    </lineage>
</organism>
<feature type="domain" description="Kazal-like" evidence="4">
    <location>
        <begin position="80"/>
        <end position="130"/>
    </location>
</feature>
<keyword evidence="6" id="KW-1185">Reference proteome</keyword>
<evidence type="ECO:0000259" key="4">
    <source>
        <dbReference type="PROSITE" id="PS51465"/>
    </source>
</evidence>
<dbReference type="InterPro" id="IPR050653">
    <property type="entry name" value="Prot_Inhib_GrowthFact_Antg"/>
</dbReference>
<dbReference type="InterPro" id="IPR036058">
    <property type="entry name" value="Kazal_dom_sf"/>
</dbReference>
<feature type="domain" description="Kazal-like" evidence="4">
    <location>
        <begin position="131"/>
        <end position="181"/>
    </location>
</feature>
<dbReference type="Pfam" id="PF07648">
    <property type="entry name" value="Kazal_2"/>
    <property type="match status" value="2"/>
</dbReference>
<keyword evidence="3" id="KW-1015">Disulfide bond</keyword>
<proteinExistence type="predicted"/>
<dbReference type="GO" id="GO:0004867">
    <property type="term" value="F:serine-type endopeptidase inhibitor activity"/>
    <property type="evidence" value="ECO:0007669"/>
    <property type="project" value="UniProtKB-KW"/>
</dbReference>
<dbReference type="Pfam" id="PF00050">
    <property type="entry name" value="Kazal_1"/>
    <property type="match status" value="1"/>
</dbReference>
<keyword evidence="2" id="KW-0722">Serine protease inhibitor</keyword>
<dbReference type="CDD" id="cd00104">
    <property type="entry name" value="KAZAL_FS"/>
    <property type="match status" value="4"/>
</dbReference>
<protein>
    <recommendedName>
        <fullName evidence="4">Kazal-like domain-containing protein</fullName>
    </recommendedName>
</protein>
<dbReference type="AlphaFoldDB" id="A0A7J7KHY2"/>
<evidence type="ECO:0000256" key="1">
    <source>
        <dbReference type="ARBA" id="ARBA00022690"/>
    </source>
</evidence>
<dbReference type="GO" id="GO:0005576">
    <property type="term" value="C:extracellular region"/>
    <property type="evidence" value="ECO:0007669"/>
    <property type="project" value="TreeGrafter"/>
</dbReference>
<feature type="domain" description="Kazal-like" evidence="4">
    <location>
        <begin position="29"/>
        <end position="79"/>
    </location>
</feature>
<accession>A0A7J7KHY2</accession>
<evidence type="ECO:0000313" key="6">
    <source>
        <dbReference type="Proteomes" id="UP000593567"/>
    </source>
</evidence>
<name>A0A7J7KHY2_BUGNE</name>
<dbReference type="GO" id="GO:0030154">
    <property type="term" value="P:cell differentiation"/>
    <property type="evidence" value="ECO:0007669"/>
    <property type="project" value="TreeGrafter"/>
</dbReference>
<comment type="caution">
    <text evidence="5">The sequence shown here is derived from an EMBL/GenBank/DDBJ whole genome shotgun (WGS) entry which is preliminary data.</text>
</comment>
<evidence type="ECO:0000256" key="3">
    <source>
        <dbReference type="ARBA" id="ARBA00023157"/>
    </source>
</evidence>
<dbReference type="PROSITE" id="PS51465">
    <property type="entry name" value="KAZAL_2"/>
    <property type="match status" value="4"/>
</dbReference>
<dbReference type="InterPro" id="IPR002350">
    <property type="entry name" value="Kazal_dom"/>
</dbReference>
<dbReference type="PANTHER" id="PTHR10913:SF45">
    <property type="entry name" value="FOLLISTATIN, ISOFORM A-RELATED"/>
    <property type="match status" value="1"/>
</dbReference>
<feature type="domain" description="Kazal-like" evidence="4">
    <location>
        <begin position="182"/>
        <end position="232"/>
    </location>
</feature>
<evidence type="ECO:0000313" key="5">
    <source>
        <dbReference type="EMBL" id="KAF6038280.1"/>
    </source>
</evidence>
<dbReference type="PANTHER" id="PTHR10913">
    <property type="entry name" value="FOLLISTATIN-RELATED"/>
    <property type="match status" value="1"/>
</dbReference>
<keyword evidence="1" id="KW-0646">Protease inhibitor</keyword>
<dbReference type="Gene3D" id="3.30.60.30">
    <property type="match status" value="4"/>
</dbReference>
<dbReference type="Proteomes" id="UP000593567">
    <property type="component" value="Unassembled WGS sequence"/>
</dbReference>
<gene>
    <name evidence="5" type="ORF">EB796_003414</name>
</gene>
<evidence type="ECO:0000256" key="2">
    <source>
        <dbReference type="ARBA" id="ARBA00022900"/>
    </source>
</evidence>